<evidence type="ECO:0000313" key="2">
    <source>
        <dbReference type="EMBL" id="JAD00346.1"/>
    </source>
</evidence>
<organism evidence="2">
    <name type="scientific">Zeugodacus cucurbitae</name>
    <name type="common">Melon fruit fly</name>
    <name type="synonym">Bactrocera cucurbitae</name>
    <dbReference type="NCBI Taxonomy" id="28588"/>
    <lineage>
        <taxon>Eukaryota</taxon>
        <taxon>Metazoa</taxon>
        <taxon>Ecdysozoa</taxon>
        <taxon>Arthropoda</taxon>
        <taxon>Hexapoda</taxon>
        <taxon>Insecta</taxon>
        <taxon>Pterygota</taxon>
        <taxon>Neoptera</taxon>
        <taxon>Endopterygota</taxon>
        <taxon>Diptera</taxon>
        <taxon>Brachycera</taxon>
        <taxon>Muscomorpha</taxon>
        <taxon>Tephritoidea</taxon>
        <taxon>Tephritidae</taxon>
        <taxon>Zeugodacus</taxon>
        <taxon>Zeugodacus</taxon>
    </lineage>
</organism>
<keyword evidence="1" id="KW-0472">Membrane</keyword>
<protein>
    <submittedName>
        <fullName evidence="2">Peptidoglycan-recognition protein LA</fullName>
    </submittedName>
</protein>
<proteinExistence type="predicted"/>
<name>A0A0A1WNX7_ZEUCU</name>
<sequence length="163" mass="17392">MDEDRASMRSANNHNPLTSAANNALWSLQGNSAGHPVNSSPASIPQNIFANPAIQPSSVINLSNSSDVVIGPMTQYQGPVTIYQYMDATVEARSMQAGGGINQNKTNVNTSVFQKLSTSSKLLLLLIVVVIIVAVVIIYIEIQQGKKQPPGPIVFGNTYEHGT</sequence>
<keyword evidence="1" id="KW-1133">Transmembrane helix</keyword>
<reference evidence="2" key="2">
    <citation type="journal article" date="2015" name="Gigascience">
        <title>Reconstructing a comprehensive transcriptome assembly of a white-pupal translocated strain of the pest fruit fly Bactrocera cucurbitae.</title>
        <authorList>
            <person name="Sim S.B."/>
            <person name="Calla B."/>
            <person name="Hall B."/>
            <person name="DeRego T."/>
            <person name="Geib S.M."/>
        </authorList>
    </citation>
    <scope>NUCLEOTIDE SEQUENCE</scope>
</reference>
<dbReference type="EMBL" id="GBXI01013946">
    <property type="protein sequence ID" value="JAD00346.1"/>
    <property type="molecule type" value="Transcribed_RNA"/>
</dbReference>
<evidence type="ECO:0000256" key="1">
    <source>
        <dbReference type="SAM" id="Phobius"/>
    </source>
</evidence>
<dbReference type="AlphaFoldDB" id="A0A0A1WNX7"/>
<accession>A0A0A1WNX7</accession>
<feature type="transmembrane region" description="Helical" evidence="1">
    <location>
        <begin position="122"/>
        <end position="140"/>
    </location>
</feature>
<gene>
    <name evidence="2" type="primary">PGRP-LA_2</name>
    <name evidence="2" type="ORF">g.37201</name>
</gene>
<keyword evidence="1" id="KW-0812">Transmembrane</keyword>
<reference evidence="2" key="1">
    <citation type="submission" date="2014-11" db="EMBL/GenBank/DDBJ databases">
        <authorList>
            <person name="Geib S."/>
        </authorList>
    </citation>
    <scope>NUCLEOTIDE SEQUENCE</scope>
</reference>